<dbReference type="GO" id="GO:0005524">
    <property type="term" value="F:ATP binding"/>
    <property type="evidence" value="ECO:0007669"/>
    <property type="project" value="UniProtKB-UniRule"/>
</dbReference>
<comment type="cofactor">
    <cofactor evidence="1">
        <name>Mn(2+)</name>
        <dbReference type="ChEBI" id="CHEBI:29035"/>
    </cofactor>
</comment>
<proteinExistence type="inferred from homology"/>
<dbReference type="SUPFAM" id="SSF52440">
    <property type="entry name" value="PreATP-grasp domain"/>
    <property type="match status" value="1"/>
</dbReference>
<dbReference type="Proteomes" id="UP000247540">
    <property type="component" value="Unassembled WGS sequence"/>
</dbReference>
<keyword evidence="9" id="KW-0464">Manganese</keyword>
<gene>
    <name evidence="10" type="primary">gshB</name>
    <name evidence="12" type="ORF">DFQ15_1221</name>
</gene>
<dbReference type="EMBL" id="QJTC01000022">
    <property type="protein sequence ID" value="PYE74919.1"/>
    <property type="molecule type" value="Genomic_DNA"/>
</dbReference>
<sequence length="320" mass="34724">MHILFIADPLESFKIYKDTTFAMMRELQRRGHTLAACGPQELAWQSGGVVEAQVRTLRLTGDATDWFEASAADAPQPLRSFDAVLMRKDPPFDSEYFYATHLLEQAEREGARVFNKPRALRDHPEKLAILEFPQFIGPTLVTRSAAALRAFHAEHRDIILKPLDGMGGMGIFRVKDDGLNLGSVIETLNRDGAETVMVQKFLPAIAQGDKRVLVIGGKPVPFSLARIPQGGEVRGNLAAGGKGMAQPLSARDREIGEALGPVLFARGLLLVGVDVIGDSVTEINVTSPTCFQEIQQQTGFDVAAMFVDALGSAMAVTPAK</sequence>
<dbReference type="Gene3D" id="3.30.470.20">
    <property type="entry name" value="ATP-grasp fold, B domain"/>
    <property type="match status" value="1"/>
</dbReference>
<keyword evidence="8" id="KW-0460">Magnesium</keyword>
<dbReference type="NCBIfam" id="NF003573">
    <property type="entry name" value="PRK05246.1"/>
    <property type="match status" value="1"/>
</dbReference>
<evidence type="ECO:0000256" key="2">
    <source>
        <dbReference type="ARBA" id="ARBA00001946"/>
    </source>
</evidence>
<evidence type="ECO:0000313" key="12">
    <source>
        <dbReference type="EMBL" id="PYE74919.1"/>
    </source>
</evidence>
<keyword evidence="6 10" id="KW-0547">Nucleotide-binding</keyword>
<evidence type="ECO:0000256" key="8">
    <source>
        <dbReference type="ARBA" id="ARBA00022842"/>
    </source>
</evidence>
<dbReference type="SUPFAM" id="SSF56059">
    <property type="entry name" value="Glutathione synthetase ATP-binding domain-like"/>
    <property type="match status" value="1"/>
</dbReference>
<evidence type="ECO:0000256" key="3">
    <source>
        <dbReference type="ARBA" id="ARBA00022598"/>
    </source>
</evidence>
<dbReference type="Pfam" id="PF02951">
    <property type="entry name" value="GSH-S_N"/>
    <property type="match status" value="1"/>
</dbReference>
<keyword evidence="3 10" id="KW-0436">Ligase</keyword>
<dbReference type="GO" id="GO:0046872">
    <property type="term" value="F:metal ion binding"/>
    <property type="evidence" value="ECO:0007669"/>
    <property type="project" value="UniProtKB-KW"/>
</dbReference>
<dbReference type="InterPro" id="IPR011761">
    <property type="entry name" value="ATP-grasp"/>
</dbReference>
<dbReference type="EC" id="6.3.2.3" evidence="10"/>
<dbReference type="GO" id="GO:0005737">
    <property type="term" value="C:cytoplasm"/>
    <property type="evidence" value="ECO:0007669"/>
    <property type="project" value="TreeGrafter"/>
</dbReference>
<evidence type="ECO:0000256" key="4">
    <source>
        <dbReference type="ARBA" id="ARBA00022684"/>
    </source>
</evidence>
<comment type="pathway">
    <text evidence="10">Sulfur metabolism; glutathione biosynthesis; glutathione from L-cysteine and L-glutamate: step 2/2.</text>
</comment>
<dbReference type="InterPro" id="IPR004215">
    <property type="entry name" value="GSHS_N"/>
</dbReference>
<dbReference type="InterPro" id="IPR004218">
    <property type="entry name" value="GSHS_ATP-bd"/>
</dbReference>
<evidence type="ECO:0000256" key="10">
    <source>
        <dbReference type="HAMAP-Rule" id="MF_00162"/>
    </source>
</evidence>
<dbReference type="Gene3D" id="3.30.1490.20">
    <property type="entry name" value="ATP-grasp fold, A domain"/>
    <property type="match status" value="1"/>
</dbReference>
<comment type="catalytic activity">
    <reaction evidence="10">
        <text>gamma-L-glutamyl-L-cysteine + glycine + ATP = glutathione + ADP + phosphate + H(+)</text>
        <dbReference type="Rhea" id="RHEA:13557"/>
        <dbReference type="ChEBI" id="CHEBI:15378"/>
        <dbReference type="ChEBI" id="CHEBI:30616"/>
        <dbReference type="ChEBI" id="CHEBI:43474"/>
        <dbReference type="ChEBI" id="CHEBI:57305"/>
        <dbReference type="ChEBI" id="CHEBI:57925"/>
        <dbReference type="ChEBI" id="CHEBI:58173"/>
        <dbReference type="ChEBI" id="CHEBI:456216"/>
        <dbReference type="EC" id="6.3.2.3"/>
    </reaction>
</comment>
<dbReference type="FunFam" id="3.30.1490.20:FF:000009">
    <property type="entry name" value="Glutathione synthetase"/>
    <property type="match status" value="1"/>
</dbReference>
<reference evidence="12 13" key="1">
    <citation type="submission" date="2018-06" db="EMBL/GenBank/DDBJ databases">
        <title>Genomic Encyclopedia of Type Strains, Phase III (KMG-III): the genomes of soil and plant-associated and newly described type strains.</title>
        <authorList>
            <person name="Whitman W."/>
        </authorList>
    </citation>
    <scope>NUCLEOTIDE SEQUENCE [LARGE SCALE GENOMIC DNA]</scope>
    <source>
        <strain evidence="12 13">CECT 7646</strain>
    </source>
</reference>
<dbReference type="Gene3D" id="3.40.50.20">
    <property type="match status" value="1"/>
</dbReference>
<dbReference type="NCBIfam" id="TIGR01380">
    <property type="entry name" value="glut_syn"/>
    <property type="match status" value="1"/>
</dbReference>
<dbReference type="RefSeq" id="WP_110466453.1">
    <property type="nucleotide sequence ID" value="NZ_JAMOFZ010000021.1"/>
</dbReference>
<dbReference type="InterPro" id="IPR016185">
    <property type="entry name" value="PreATP-grasp_dom_sf"/>
</dbReference>
<evidence type="ECO:0000256" key="9">
    <source>
        <dbReference type="ARBA" id="ARBA00023211"/>
    </source>
</evidence>
<comment type="similarity">
    <text evidence="10">Belongs to the prokaryotic GSH synthase family.</text>
</comment>
<evidence type="ECO:0000259" key="11">
    <source>
        <dbReference type="PROSITE" id="PS50975"/>
    </source>
</evidence>
<feature type="domain" description="ATP-grasp" evidence="11">
    <location>
        <begin position="126"/>
        <end position="311"/>
    </location>
</feature>
<evidence type="ECO:0000256" key="6">
    <source>
        <dbReference type="ARBA" id="ARBA00022741"/>
    </source>
</evidence>
<dbReference type="InterPro" id="IPR006284">
    <property type="entry name" value="Glut_synth_pro"/>
</dbReference>
<dbReference type="HAMAP" id="MF_00162">
    <property type="entry name" value="GSH_S"/>
    <property type="match status" value="1"/>
</dbReference>
<dbReference type="OrthoDB" id="9785415at2"/>
<dbReference type="PROSITE" id="PS50975">
    <property type="entry name" value="ATP_GRASP"/>
    <property type="match status" value="1"/>
</dbReference>
<keyword evidence="13" id="KW-1185">Reference proteome</keyword>
<dbReference type="Pfam" id="PF02955">
    <property type="entry name" value="GSH-S_ATP"/>
    <property type="match status" value="1"/>
</dbReference>
<comment type="caution">
    <text evidence="12">The sequence shown here is derived from an EMBL/GenBank/DDBJ whole genome shotgun (WGS) entry which is preliminary data.</text>
</comment>
<evidence type="ECO:0000256" key="1">
    <source>
        <dbReference type="ARBA" id="ARBA00001936"/>
    </source>
</evidence>
<evidence type="ECO:0000313" key="13">
    <source>
        <dbReference type="Proteomes" id="UP000247540"/>
    </source>
</evidence>
<dbReference type="GO" id="GO:0004363">
    <property type="term" value="F:glutathione synthase activity"/>
    <property type="evidence" value="ECO:0007669"/>
    <property type="project" value="UniProtKB-UniRule"/>
</dbReference>
<dbReference type="AlphaFoldDB" id="A0A318SEG3"/>
<organism evidence="12 13">
    <name type="scientific">Xylophilus ampelinus</name>
    <dbReference type="NCBI Taxonomy" id="54067"/>
    <lineage>
        <taxon>Bacteria</taxon>
        <taxon>Pseudomonadati</taxon>
        <taxon>Pseudomonadota</taxon>
        <taxon>Betaproteobacteria</taxon>
        <taxon>Burkholderiales</taxon>
        <taxon>Xylophilus</taxon>
    </lineage>
</organism>
<name>A0A318SEG3_9BURK</name>
<keyword evidence="4 10" id="KW-0317">Glutathione biosynthesis</keyword>
<keyword evidence="7 10" id="KW-0067">ATP-binding</keyword>
<protein>
    <recommendedName>
        <fullName evidence="10">Glutathione synthetase</fullName>
        <ecNumber evidence="10">6.3.2.3</ecNumber>
    </recommendedName>
    <alternativeName>
        <fullName evidence="10">GSH synthetase</fullName>
        <shortName evidence="10">GSH-S</shortName>
        <shortName evidence="10">GSHase</shortName>
    </alternativeName>
    <alternativeName>
        <fullName evidence="10">Glutathione synthase</fullName>
    </alternativeName>
</protein>
<evidence type="ECO:0000256" key="5">
    <source>
        <dbReference type="ARBA" id="ARBA00022723"/>
    </source>
</evidence>
<evidence type="ECO:0000256" key="7">
    <source>
        <dbReference type="ARBA" id="ARBA00022840"/>
    </source>
</evidence>
<dbReference type="UniPathway" id="UPA00142">
    <property type="reaction ID" value="UER00210"/>
</dbReference>
<comment type="cofactor">
    <cofactor evidence="2">
        <name>Mg(2+)</name>
        <dbReference type="ChEBI" id="CHEBI:18420"/>
    </cofactor>
</comment>
<keyword evidence="5" id="KW-0479">Metal-binding</keyword>
<dbReference type="PANTHER" id="PTHR21621:SF4">
    <property type="entry name" value="GLUTATHIONE SYNTHETASE"/>
    <property type="match status" value="1"/>
</dbReference>
<accession>A0A318SEG3</accession>
<dbReference type="InterPro" id="IPR013815">
    <property type="entry name" value="ATP_grasp_subdomain_1"/>
</dbReference>
<dbReference type="PANTHER" id="PTHR21621">
    <property type="entry name" value="RIBOSOMAL PROTEIN S6 MODIFICATION PROTEIN"/>
    <property type="match status" value="1"/>
</dbReference>